<gene>
    <name evidence="1" type="ORF">FPE_LOCUS9942</name>
</gene>
<reference evidence="1" key="1">
    <citation type="submission" date="2023-05" db="EMBL/GenBank/DDBJ databases">
        <authorList>
            <person name="Huff M."/>
        </authorList>
    </citation>
    <scope>NUCLEOTIDE SEQUENCE</scope>
</reference>
<dbReference type="AlphaFoldDB" id="A0AAD1Z3G0"/>
<protein>
    <submittedName>
        <fullName evidence="1">Uncharacterized protein</fullName>
    </submittedName>
</protein>
<organism evidence="1 2">
    <name type="scientific">Fraxinus pennsylvanica</name>
    <dbReference type="NCBI Taxonomy" id="56036"/>
    <lineage>
        <taxon>Eukaryota</taxon>
        <taxon>Viridiplantae</taxon>
        <taxon>Streptophyta</taxon>
        <taxon>Embryophyta</taxon>
        <taxon>Tracheophyta</taxon>
        <taxon>Spermatophyta</taxon>
        <taxon>Magnoliopsida</taxon>
        <taxon>eudicotyledons</taxon>
        <taxon>Gunneridae</taxon>
        <taxon>Pentapetalae</taxon>
        <taxon>asterids</taxon>
        <taxon>lamiids</taxon>
        <taxon>Lamiales</taxon>
        <taxon>Oleaceae</taxon>
        <taxon>Oleeae</taxon>
        <taxon>Fraxinus</taxon>
    </lineage>
</organism>
<keyword evidence="2" id="KW-1185">Reference proteome</keyword>
<sequence>MTTTLRDCNTSVYLMHSFPHPSLDGYLFNLQAPPVERRVQIPDGRNGSGNWKFRDSRRKKRQWKLEVPRSVFKLDELGLEILKIALPASLALTADSVFLGKVLNLSPTH</sequence>
<evidence type="ECO:0000313" key="1">
    <source>
        <dbReference type="EMBL" id="CAI9762512.1"/>
    </source>
</evidence>
<accession>A0AAD1Z3G0</accession>
<dbReference type="Proteomes" id="UP000834106">
    <property type="component" value="Chromosome 5"/>
</dbReference>
<name>A0AAD1Z3G0_9LAMI</name>
<dbReference type="EMBL" id="OU503040">
    <property type="protein sequence ID" value="CAI9762512.1"/>
    <property type="molecule type" value="Genomic_DNA"/>
</dbReference>
<proteinExistence type="predicted"/>
<evidence type="ECO:0000313" key="2">
    <source>
        <dbReference type="Proteomes" id="UP000834106"/>
    </source>
</evidence>